<feature type="binding site" evidence="12">
    <location>
        <position position="104"/>
    </location>
    <ligand>
        <name>K(+)</name>
        <dbReference type="ChEBI" id="CHEBI:29103"/>
    </ligand>
</feature>
<evidence type="ECO:0000256" key="8">
    <source>
        <dbReference type="ARBA" id="ARBA00022958"/>
    </source>
</evidence>
<dbReference type="InterPro" id="IPR003445">
    <property type="entry name" value="Cat_transpt"/>
</dbReference>
<keyword evidence="5" id="KW-0997">Cell inner membrane</keyword>
<feature type="transmembrane region" description="Helical" evidence="13">
    <location>
        <begin position="174"/>
        <end position="194"/>
    </location>
</feature>
<dbReference type="STRING" id="906968.Trebr_2428"/>
<feature type="transmembrane region" description="Helical" evidence="13">
    <location>
        <begin position="62"/>
        <end position="83"/>
    </location>
</feature>
<name>F4LMU5_TREBD</name>
<proteinExistence type="inferred from homology"/>
<dbReference type="GO" id="GO:0015379">
    <property type="term" value="F:potassium:chloride symporter activity"/>
    <property type="evidence" value="ECO:0007669"/>
    <property type="project" value="InterPro"/>
</dbReference>
<evidence type="ECO:0000256" key="12">
    <source>
        <dbReference type="PIRSR" id="PIRSR006247-1"/>
    </source>
</evidence>
<comment type="similarity">
    <text evidence="2">Belongs to the TrkH potassium transport family.</text>
</comment>
<dbReference type="AlphaFoldDB" id="F4LMU5"/>
<gene>
    <name evidence="14" type="ordered locus">Trebr_2428</name>
</gene>
<feature type="binding site" evidence="12">
    <location>
        <position position="212"/>
    </location>
    <ligand>
        <name>K(+)</name>
        <dbReference type="ChEBI" id="CHEBI:29103"/>
    </ligand>
</feature>
<dbReference type="HOGENOM" id="CLU_030708_0_2_12"/>
<dbReference type="KEGG" id="tbe:Trebr_2428"/>
<organism evidence="14 15">
    <name type="scientific">Treponema brennaborense (strain DSM 12168 / CIP 105900 / DD5/3)</name>
    <dbReference type="NCBI Taxonomy" id="906968"/>
    <lineage>
        <taxon>Bacteria</taxon>
        <taxon>Pseudomonadati</taxon>
        <taxon>Spirochaetota</taxon>
        <taxon>Spirochaetia</taxon>
        <taxon>Spirochaetales</taxon>
        <taxon>Treponemataceae</taxon>
        <taxon>Treponema</taxon>
    </lineage>
</organism>
<evidence type="ECO:0000256" key="4">
    <source>
        <dbReference type="ARBA" id="ARBA00022475"/>
    </source>
</evidence>
<feature type="binding site" evidence="12">
    <location>
        <position position="306"/>
    </location>
    <ligand>
        <name>K(+)</name>
        <dbReference type="ChEBI" id="CHEBI:29103"/>
    </ligand>
</feature>
<dbReference type="eggNOG" id="COG0168">
    <property type="taxonomic scope" value="Bacteria"/>
</dbReference>
<feature type="binding site" evidence="12">
    <location>
        <position position="307"/>
    </location>
    <ligand>
        <name>K(+)</name>
        <dbReference type="ChEBI" id="CHEBI:29103"/>
    </ligand>
</feature>
<sequence>MIFLLLAIISVTFILPIGTAAYYGETEVIPAFAFPGAVCIAAAAVFFIAGRKQRVSLTARDAFIVVAASWVFASILGAVPFVLSGTIPRIADAVFESVSGFTTTGATILSDIESLPVSVNLWRCQMHWLGGMGIVALTVALLPLLGVGGFQLIKAETTGPEKGKVTPKIATTAKILWFIYAGFTVIQTVLLKLAGMTWTDALAHTFSTLGTGGFSTKNQSIAYYQSASVEWICTIFMILAGVNFSLYYYAILGKFDDIRHNSELKAYLAIIGVSTAAITPFILAGSDSVGDAVRTAAFQVASIISTTGYSSADFNLWLPGAQLVIVLLMFIGGCSGSTGGGVKVVRWVILSKQMSNEVRKMLHPHGVFSIRLNGRSGRKDVVFSVAAFLFLYLLLVFITAYIAALDGTDVLSAVTASLAMVGNIGPGLGKVGPVANYGFFADGVKWWFSFAMIAGRLELYTMLIFFMPSFWKK</sequence>
<evidence type="ECO:0000256" key="1">
    <source>
        <dbReference type="ARBA" id="ARBA00004429"/>
    </source>
</evidence>
<dbReference type="GO" id="GO:0046872">
    <property type="term" value="F:metal ion binding"/>
    <property type="evidence" value="ECO:0007669"/>
    <property type="project" value="UniProtKB-KW"/>
</dbReference>
<feature type="transmembrane region" description="Helical" evidence="13">
    <location>
        <begin position="229"/>
        <end position="252"/>
    </location>
</feature>
<keyword evidence="15" id="KW-1185">Reference proteome</keyword>
<protein>
    <submittedName>
        <fullName evidence="14">Cation transporter</fullName>
    </submittedName>
</protein>
<evidence type="ECO:0000256" key="3">
    <source>
        <dbReference type="ARBA" id="ARBA00022448"/>
    </source>
</evidence>
<evidence type="ECO:0000256" key="10">
    <source>
        <dbReference type="ARBA" id="ARBA00023065"/>
    </source>
</evidence>
<reference evidence="15" key="1">
    <citation type="submission" date="2011-04" db="EMBL/GenBank/DDBJ databases">
        <title>The complete genome of Treponema brennaborense DSM 12168.</title>
        <authorList>
            <person name="Lucas S."/>
            <person name="Han J."/>
            <person name="Lapidus A."/>
            <person name="Bruce D."/>
            <person name="Goodwin L."/>
            <person name="Pitluck S."/>
            <person name="Peters L."/>
            <person name="Kyrpides N."/>
            <person name="Mavromatis K."/>
            <person name="Ivanova N."/>
            <person name="Mikhailova N."/>
            <person name="Pagani I."/>
            <person name="Teshima H."/>
            <person name="Detter J.C."/>
            <person name="Tapia R."/>
            <person name="Han C."/>
            <person name="Land M."/>
            <person name="Hauser L."/>
            <person name="Markowitz V."/>
            <person name="Cheng J.-F."/>
            <person name="Hugenholtz P."/>
            <person name="Woyke T."/>
            <person name="Wu D."/>
            <person name="Gronow S."/>
            <person name="Wellnitz S."/>
            <person name="Brambilla E."/>
            <person name="Klenk H.-P."/>
            <person name="Eisen J.A."/>
        </authorList>
    </citation>
    <scope>NUCLEOTIDE SEQUENCE [LARGE SCALE GENOMIC DNA]</scope>
    <source>
        <strain evidence="15">DSM 12168 / CIP 105900 / DD5/3</strain>
    </source>
</reference>
<evidence type="ECO:0000313" key="15">
    <source>
        <dbReference type="Proteomes" id="UP000006546"/>
    </source>
</evidence>
<feature type="transmembrane region" description="Helical" evidence="13">
    <location>
        <begin position="30"/>
        <end position="50"/>
    </location>
</feature>
<feature type="binding site" evidence="12">
    <location>
        <position position="103"/>
    </location>
    <ligand>
        <name>K(+)</name>
        <dbReference type="ChEBI" id="CHEBI:29103"/>
    </ligand>
</feature>
<dbReference type="PANTHER" id="PTHR32024:SF2">
    <property type="entry name" value="TRK SYSTEM POTASSIUM UPTAKE PROTEIN TRKG-RELATED"/>
    <property type="match status" value="1"/>
</dbReference>
<evidence type="ECO:0000256" key="6">
    <source>
        <dbReference type="ARBA" id="ARBA00022538"/>
    </source>
</evidence>
<keyword evidence="4" id="KW-1003">Cell membrane</keyword>
<keyword evidence="11 13" id="KW-0472">Membrane</keyword>
<dbReference type="GO" id="GO:0005886">
    <property type="term" value="C:plasma membrane"/>
    <property type="evidence" value="ECO:0007669"/>
    <property type="project" value="UniProtKB-SubCell"/>
</dbReference>
<dbReference type="PANTHER" id="PTHR32024">
    <property type="entry name" value="TRK SYSTEM POTASSIUM UPTAKE PROTEIN TRKG-RELATED"/>
    <property type="match status" value="1"/>
</dbReference>
<dbReference type="InterPro" id="IPR004772">
    <property type="entry name" value="TrkH"/>
</dbReference>
<feature type="transmembrane region" description="Helical" evidence="13">
    <location>
        <begin position="264"/>
        <end position="284"/>
    </location>
</feature>
<keyword evidence="12" id="KW-0479">Metal-binding</keyword>
<evidence type="ECO:0000256" key="2">
    <source>
        <dbReference type="ARBA" id="ARBA00009137"/>
    </source>
</evidence>
<evidence type="ECO:0000256" key="11">
    <source>
        <dbReference type="ARBA" id="ARBA00023136"/>
    </source>
</evidence>
<keyword evidence="7 13" id="KW-0812">Transmembrane</keyword>
<keyword evidence="3" id="KW-0813">Transport</keyword>
<keyword evidence="10" id="KW-0406">Ion transport</keyword>
<evidence type="ECO:0000256" key="5">
    <source>
        <dbReference type="ARBA" id="ARBA00022519"/>
    </source>
</evidence>
<keyword evidence="6" id="KW-0633">Potassium transport</keyword>
<evidence type="ECO:0000313" key="14">
    <source>
        <dbReference type="EMBL" id="AEE17835.1"/>
    </source>
</evidence>
<feature type="transmembrane region" description="Helical" evidence="13">
    <location>
        <begin position="446"/>
        <end position="467"/>
    </location>
</feature>
<feature type="binding site" evidence="12">
    <location>
        <position position="423"/>
    </location>
    <ligand>
        <name>K(+)</name>
        <dbReference type="ChEBI" id="CHEBI:29103"/>
    </ligand>
</feature>
<evidence type="ECO:0000256" key="9">
    <source>
        <dbReference type="ARBA" id="ARBA00022989"/>
    </source>
</evidence>
<evidence type="ECO:0000256" key="7">
    <source>
        <dbReference type="ARBA" id="ARBA00022692"/>
    </source>
</evidence>
<dbReference type="Proteomes" id="UP000006546">
    <property type="component" value="Chromosome"/>
</dbReference>
<comment type="subcellular location">
    <subcellularLocation>
        <location evidence="1">Cell inner membrane</location>
        <topology evidence="1">Multi-pass membrane protein</topology>
    </subcellularLocation>
</comment>
<dbReference type="Pfam" id="PF02386">
    <property type="entry name" value="TrkH"/>
    <property type="match status" value="2"/>
</dbReference>
<dbReference type="EMBL" id="CP002696">
    <property type="protein sequence ID" value="AEE17835.1"/>
    <property type="molecule type" value="Genomic_DNA"/>
</dbReference>
<feature type="transmembrane region" description="Helical" evidence="13">
    <location>
        <begin position="381"/>
        <end position="404"/>
    </location>
</feature>
<accession>F4LMU5</accession>
<feature type="transmembrane region" description="Helical" evidence="13">
    <location>
        <begin position="323"/>
        <end position="345"/>
    </location>
</feature>
<evidence type="ECO:0000256" key="13">
    <source>
        <dbReference type="SAM" id="Phobius"/>
    </source>
</evidence>
<keyword evidence="8 12" id="KW-0630">Potassium</keyword>
<keyword evidence="9 13" id="KW-1133">Transmembrane helix</keyword>
<feature type="transmembrane region" description="Helical" evidence="13">
    <location>
        <begin position="128"/>
        <end position="153"/>
    </location>
</feature>
<dbReference type="PIRSF" id="PIRSF006247">
    <property type="entry name" value="TrkH"/>
    <property type="match status" value="1"/>
</dbReference>